<dbReference type="PANTHER" id="PTHR34613:SF1">
    <property type="entry name" value="SLL6017 PROTEIN"/>
    <property type="match status" value="1"/>
</dbReference>
<gene>
    <name evidence="1" type="ORF">AB0D95_20905</name>
</gene>
<dbReference type="PANTHER" id="PTHR34613">
    <property type="entry name" value="SLL0800 PROTEIN"/>
    <property type="match status" value="1"/>
</dbReference>
<evidence type="ECO:0000313" key="2">
    <source>
        <dbReference type="Proteomes" id="UP001551584"/>
    </source>
</evidence>
<sequence>MNSPEQAAQDIAITVLSAILHRDDEACPAILEALSKALHDLESVDEEQARCYTELTAQGLGKGRAGDIWRNLVAHDLSFFTSPLSEEIRNEGRAEGRAEGKAELIIQLLEHRGLQISPDDRARVTGCTDLGTLDTWFTRAITAATTRDVFTDEDRDEGLQS</sequence>
<dbReference type="EMBL" id="JBEZNA010000053">
    <property type="protein sequence ID" value="MEU9579698.1"/>
    <property type="molecule type" value="Genomic_DNA"/>
</dbReference>
<dbReference type="RefSeq" id="WP_359274848.1">
    <property type="nucleotide sequence ID" value="NZ_JBEZNA010000053.1"/>
</dbReference>
<evidence type="ECO:0000313" key="1">
    <source>
        <dbReference type="EMBL" id="MEU9579698.1"/>
    </source>
</evidence>
<organism evidence="1 2">
    <name type="scientific">Streptomyces chilikensis</name>
    <dbReference type="NCBI Taxonomy" id="1194079"/>
    <lineage>
        <taxon>Bacteria</taxon>
        <taxon>Bacillati</taxon>
        <taxon>Actinomycetota</taxon>
        <taxon>Actinomycetes</taxon>
        <taxon>Kitasatosporales</taxon>
        <taxon>Streptomycetaceae</taxon>
        <taxon>Streptomyces</taxon>
    </lineage>
</organism>
<keyword evidence="2" id="KW-1185">Reference proteome</keyword>
<comment type="caution">
    <text evidence="1">The sequence shown here is derived from an EMBL/GenBank/DDBJ whole genome shotgun (WGS) entry which is preliminary data.</text>
</comment>
<protein>
    <submittedName>
        <fullName evidence="1">Uncharacterized protein</fullName>
    </submittedName>
</protein>
<name>A0ABV3EU01_9ACTN</name>
<proteinExistence type="predicted"/>
<dbReference type="Proteomes" id="UP001551584">
    <property type="component" value="Unassembled WGS sequence"/>
</dbReference>
<reference evidence="1 2" key="1">
    <citation type="submission" date="2024-06" db="EMBL/GenBank/DDBJ databases">
        <title>The Natural Products Discovery Center: Release of the First 8490 Sequenced Strains for Exploring Actinobacteria Biosynthetic Diversity.</title>
        <authorList>
            <person name="Kalkreuter E."/>
            <person name="Kautsar S.A."/>
            <person name="Yang D."/>
            <person name="Bader C.D."/>
            <person name="Teijaro C.N."/>
            <person name="Fluegel L."/>
            <person name="Davis C.M."/>
            <person name="Simpson J.R."/>
            <person name="Lauterbach L."/>
            <person name="Steele A.D."/>
            <person name="Gui C."/>
            <person name="Meng S."/>
            <person name="Li G."/>
            <person name="Viehrig K."/>
            <person name="Ye F."/>
            <person name="Su P."/>
            <person name="Kiefer A.F."/>
            <person name="Nichols A."/>
            <person name="Cepeda A.J."/>
            <person name="Yan W."/>
            <person name="Fan B."/>
            <person name="Jiang Y."/>
            <person name="Adhikari A."/>
            <person name="Zheng C.-J."/>
            <person name="Schuster L."/>
            <person name="Cowan T.M."/>
            <person name="Smanski M.J."/>
            <person name="Chevrette M.G."/>
            <person name="De Carvalho L.P.S."/>
            <person name="Shen B."/>
        </authorList>
    </citation>
    <scope>NUCLEOTIDE SEQUENCE [LARGE SCALE GENOMIC DNA]</scope>
    <source>
        <strain evidence="1 2">NPDC048117</strain>
    </source>
</reference>
<accession>A0ABV3EU01</accession>